<protein>
    <recommendedName>
        <fullName evidence="13">Polyketide synthase</fullName>
    </recommendedName>
</protein>
<evidence type="ECO:0000256" key="1">
    <source>
        <dbReference type="ARBA" id="ARBA00022450"/>
    </source>
</evidence>
<dbReference type="Pfam" id="PF00698">
    <property type="entry name" value="Acyl_transf_1"/>
    <property type="match status" value="1"/>
</dbReference>
<dbReference type="Pfam" id="PF02801">
    <property type="entry name" value="Ketoacyl-synt_C"/>
    <property type="match status" value="1"/>
</dbReference>
<sequence>MNKKDQTDDDSIAIIGFALKAPGGADSTQSFWDMMIEGHCTVSDLPASRFNVDAFWDPNPNVLGTKDPERMPKYSATGVTASMLSGRLSSWFDLKGPSVTIDTACSSSLVALDQACRTLQLGKASMGVVGGCNLIYTVENSIGLSQMGFISPDGICHSFDTRANGFARAEGFGIVIIKPLSSAIMDGDTIRAVVRATGINQDGGSPLAMPNKESQSRLIVDTYRDAGLDLSATRYVEAHGTGTPVGDPIETSAIGHAFGAERGIIPPVVGLETLNPDIDAEFLNLRFPKVATAWPDDGPRRASINSFGFSGTNAHVVIDDAYHYLQQRGLYASHNTAISSNETGSSTSLTKSLMKLAPTDQQTLLLWSAFDQHSLEQIIADYRQWFENETSNNPTSKWVHDLAHTLLRRRTIFPWKSYTITHPSSTKLVNITKPVQSAQVSELSLVFVFTGQGAQWHGMGHELCTYEVFRESVKLGSHYLQSLGAEDDMEGFIYGNIEDSSRITAPAVAQPLCTILQVALVDLLASMNLLPSVVVGHSSGEIAAAYACGAISRESAWRIAYYRGVCSNKVATSSTKSGAMMAIGLSEDKVLEYLQQFQAEVGSKLDVRVACINSPSNITISGDKLQIQSLATLAKQSGTFHRILKVPVAYHSPHMEDIAGEYEALIGDINPGRDTKHHVNMVSSVSGNRIEKQELRDPSYWAKNLKSPVKFMQAFQDICSQLRPSSVAKLDRSHLKQYWATDLLEIGPHAALAGPIRECLQGLPEPRQIAYQSLITRNQESCTTFMDAVARLYCRGYPALAYKLNGNSLKDAQCLSTLPAYPFNHKRSFWNQNLWNEAYLFRKYPKNYFLGIVIAGSSSLDPRWRFNLNGTSSPWVMDHQIGSRVLLPAAGMLVMAIEAAAQLAGDVEISAFEITDVTFSAAIEVPEHTEGTELQLQMTQIRPEERFKLPKYSFALKICRSGDEVESCRGNIRANRKHPTNEVDINNEEDYLNKGAKSRFEEWRGRCTGHMTAGEELYSRARKFGYNFGPSFLRIEEAAISSSTEGYSKVTSLPTTDTMVPAVIHPATLDAVFQVILPLLLPTFENGSRTTALPTRIRKLWIRRHGLAHTEPIILEEVAKYDILSTRVAKYDAVAVSPQRELMVSLEGSEFTSIGDTGSLAVTVPEKQDCICLSVSREPDIQAMTRTQLDAYAMRNMEYRALSSTFWSIALREFNEALHSALQRFEKSDTKLAGHLQLYHQWMLLQVSKNPVSMNGDKVALVHNPKDVSKATAHLQLSQRVQEQMFGMLTGKIDPLSLLFQDSIIDDFYKECTINADWLGPLDRYLELLCHKNPALKILEIGAGTGGTTKYVLDTLCTDSFGAKLGRYSQYCFTDISPLFFTNAKESLRNYPKLRFMTLDIEVDPCTQQFEERSFDVVIAALVLHATRSIERTLANVQKLLKPGGKLILIEIVVPGDSWTGSIFGLLPGWWLSEEKLRQQRLSPLLTTEEWHQALLECGLSGVDHEFPDKQDPTYRTISLMISTKPEASVISSASMPAVLVSFDEVDSIGTEAQKHLKEFGCSVSKLNLATVALSDPLDTKLCVIIDSVSSSIFQTLSSESFILLKKVLQQSKNVLWILPNTAGAVLTSGGGVYGLARTMQTEDVSMRFNVLELTSEIHENDTSTALRSAIHACLSPARATSEPEMLEKDGLLYVPRVTEDAGLNHFISASKQSAVLKELPFHKENLQLVVGTPGLLDTLHFTKAPPVSSELSPGEAEVTVKAVGINFRDTLVALGRIPHDILGLECAGIVSNVGPGCRFKPGDRVMAFVAGAFSARVRIADEKIARIPWNIGFAEAAKIPTIFVTAYHALIEVGRLDHGESILIHAAAGGTGQAAVQIAQHMGAEVYVTVGNPAKKQLLMESYGIPESHIFYSRDSSFSEGVKYRTERRGVDVVLNSLSGDELRASWDLVAPNGRFLEIGKRDILAHENITMFQFAENVTFSAIDITTLPAKKLNRALTAVAGLFEEGVLRSVHPLRLYPIQEVESAFRYLQSGVNAGCVAVEVDEDAVVQALIPSSSDRVFLPDATYVVAGGLGGIGYLAADSEEFLSSLRAEAVRVEAPPCDITDASCVERVIRDASSTMPPIRGCIQAAMVLRDALFPSMTHDDWIGATDPKIRGSWNLHVNLPVDVDFFLLLSSMAGIIGAAGQANYNAGNTYQDALAAHRLANRQKAISINLTIIEDQGYVASLGENATFNPQLKRLRAMSMAELFTILEYSCDPNLDIEQMQSQILTGIRLPGEYGESGAPDFMHRSMYSHLFQVESGHGPAATSDAPAQIQSDLTTLVSTMSSDEAGPIIALAIRSALARILSRPVDEIDVGIPMHAHGVDSLVAVELRNWFSKSLKMDVKIFDILGGTVELLSVSVTKALYEV</sequence>
<dbReference type="Gene3D" id="1.10.1200.10">
    <property type="entry name" value="ACP-like"/>
    <property type="match status" value="1"/>
</dbReference>
<dbReference type="EMBL" id="WVTA01000005">
    <property type="protein sequence ID" value="KAK3209893.1"/>
    <property type="molecule type" value="Genomic_DNA"/>
</dbReference>
<keyword evidence="6" id="KW-0511">Multifunctional enzyme</keyword>
<dbReference type="GO" id="GO:1901336">
    <property type="term" value="P:lactone biosynthetic process"/>
    <property type="evidence" value="ECO:0007669"/>
    <property type="project" value="UniProtKB-ARBA"/>
</dbReference>
<dbReference type="GO" id="GO:0031177">
    <property type="term" value="F:phosphopantetheine binding"/>
    <property type="evidence" value="ECO:0007669"/>
    <property type="project" value="InterPro"/>
</dbReference>
<dbReference type="Pfam" id="PF00109">
    <property type="entry name" value="ketoacyl-synt"/>
    <property type="match status" value="2"/>
</dbReference>
<keyword evidence="5" id="KW-0560">Oxidoreductase</keyword>
<dbReference type="Pfam" id="PF23114">
    <property type="entry name" value="NAD-bd_HRPKS_sdrA"/>
    <property type="match status" value="1"/>
</dbReference>
<dbReference type="SMART" id="SM00826">
    <property type="entry name" value="PKS_DH"/>
    <property type="match status" value="1"/>
</dbReference>
<dbReference type="PROSITE" id="PS52004">
    <property type="entry name" value="KS3_2"/>
    <property type="match status" value="1"/>
</dbReference>
<dbReference type="InterPro" id="IPR057326">
    <property type="entry name" value="KR_dom"/>
</dbReference>
<dbReference type="SMART" id="SM00822">
    <property type="entry name" value="PKS_KR"/>
    <property type="match status" value="1"/>
</dbReference>
<dbReference type="SUPFAM" id="SSF53335">
    <property type="entry name" value="S-adenosyl-L-methionine-dependent methyltransferases"/>
    <property type="match status" value="1"/>
</dbReference>
<keyword evidence="1" id="KW-0596">Phosphopantetheine</keyword>
<dbReference type="InterPro" id="IPR018201">
    <property type="entry name" value="Ketoacyl_synth_AS"/>
</dbReference>
<dbReference type="SUPFAM" id="SSF53901">
    <property type="entry name" value="Thiolase-like"/>
    <property type="match status" value="1"/>
</dbReference>
<dbReference type="SUPFAM" id="SSF47336">
    <property type="entry name" value="ACP-like"/>
    <property type="match status" value="1"/>
</dbReference>
<reference evidence="11 12" key="1">
    <citation type="submission" date="2021-02" db="EMBL/GenBank/DDBJ databases">
        <title>Genome assembly of Pseudopithomyces chartarum.</title>
        <authorList>
            <person name="Jauregui R."/>
            <person name="Singh J."/>
            <person name="Voisey C."/>
        </authorList>
    </citation>
    <scope>NUCLEOTIDE SEQUENCE [LARGE SCALE GENOMIC DNA]</scope>
    <source>
        <strain evidence="11 12">AGR01</strain>
    </source>
</reference>
<evidence type="ECO:0000313" key="12">
    <source>
        <dbReference type="Proteomes" id="UP001280581"/>
    </source>
</evidence>
<dbReference type="Gene3D" id="3.40.50.150">
    <property type="entry name" value="Vaccinia Virus protein VP39"/>
    <property type="match status" value="1"/>
</dbReference>
<dbReference type="Gene3D" id="3.40.366.10">
    <property type="entry name" value="Malonyl-Coenzyme A Acyl Carrier Protein, domain 2"/>
    <property type="match status" value="1"/>
</dbReference>
<evidence type="ECO:0000259" key="9">
    <source>
        <dbReference type="PROSITE" id="PS52004"/>
    </source>
</evidence>
<dbReference type="Proteomes" id="UP001280581">
    <property type="component" value="Unassembled WGS sequence"/>
</dbReference>
<dbReference type="SUPFAM" id="SSF50129">
    <property type="entry name" value="GroES-like"/>
    <property type="match status" value="1"/>
</dbReference>
<dbReference type="Pfam" id="PF21089">
    <property type="entry name" value="PKS_DH_N"/>
    <property type="match status" value="1"/>
</dbReference>
<feature type="region of interest" description="C-terminal hotdog fold" evidence="8">
    <location>
        <begin position="1008"/>
        <end position="1160"/>
    </location>
</feature>
<dbReference type="Gene3D" id="3.10.129.110">
    <property type="entry name" value="Polyketide synthase dehydratase"/>
    <property type="match status" value="1"/>
</dbReference>
<dbReference type="SMART" id="SM00823">
    <property type="entry name" value="PKS_PP"/>
    <property type="match status" value="1"/>
</dbReference>
<dbReference type="GO" id="GO:0004315">
    <property type="term" value="F:3-oxoacyl-[acyl-carrier-protein] synthase activity"/>
    <property type="evidence" value="ECO:0007669"/>
    <property type="project" value="InterPro"/>
</dbReference>
<dbReference type="InterPro" id="IPR014031">
    <property type="entry name" value="Ketoacyl_synth_C"/>
</dbReference>
<dbReference type="SUPFAM" id="SSF52151">
    <property type="entry name" value="FabD/lysophospholipase-like"/>
    <property type="match status" value="1"/>
</dbReference>
<evidence type="ECO:0000256" key="6">
    <source>
        <dbReference type="ARBA" id="ARBA00023268"/>
    </source>
</evidence>
<dbReference type="InterPro" id="IPR020841">
    <property type="entry name" value="PKS_Beta-ketoAc_synthase_dom"/>
</dbReference>
<organism evidence="11 12">
    <name type="scientific">Pseudopithomyces chartarum</name>
    <dbReference type="NCBI Taxonomy" id="1892770"/>
    <lineage>
        <taxon>Eukaryota</taxon>
        <taxon>Fungi</taxon>
        <taxon>Dikarya</taxon>
        <taxon>Ascomycota</taxon>
        <taxon>Pezizomycotina</taxon>
        <taxon>Dothideomycetes</taxon>
        <taxon>Pleosporomycetidae</taxon>
        <taxon>Pleosporales</taxon>
        <taxon>Massarineae</taxon>
        <taxon>Didymosphaeriaceae</taxon>
        <taxon>Pseudopithomyces</taxon>
    </lineage>
</organism>
<dbReference type="InterPro" id="IPR020806">
    <property type="entry name" value="PKS_PP-bd"/>
</dbReference>
<evidence type="ECO:0008006" key="13">
    <source>
        <dbReference type="Google" id="ProtNLM"/>
    </source>
</evidence>
<proteinExistence type="predicted"/>
<keyword evidence="3" id="KW-0808">Transferase</keyword>
<dbReference type="Pfam" id="PF14765">
    <property type="entry name" value="PS-DH"/>
    <property type="match status" value="1"/>
</dbReference>
<dbReference type="SMART" id="SM00825">
    <property type="entry name" value="PKS_KS"/>
    <property type="match status" value="1"/>
</dbReference>
<dbReference type="InterPro" id="IPR001227">
    <property type="entry name" value="Ac_transferase_dom_sf"/>
</dbReference>
<keyword evidence="12" id="KW-1185">Reference proteome</keyword>
<dbReference type="InterPro" id="IPR016039">
    <property type="entry name" value="Thiolase-like"/>
</dbReference>
<keyword evidence="2" id="KW-0597">Phosphoprotein</keyword>
<dbReference type="InterPro" id="IPR016036">
    <property type="entry name" value="Malonyl_transacylase_ACP-bd"/>
</dbReference>
<dbReference type="InterPro" id="IPR011032">
    <property type="entry name" value="GroES-like_sf"/>
</dbReference>
<dbReference type="Pfam" id="PF13602">
    <property type="entry name" value="ADH_zinc_N_2"/>
    <property type="match status" value="1"/>
</dbReference>
<keyword evidence="7" id="KW-0012">Acyltransferase</keyword>
<dbReference type="GO" id="GO:0044550">
    <property type="term" value="P:secondary metabolite biosynthetic process"/>
    <property type="evidence" value="ECO:0007669"/>
    <property type="project" value="TreeGrafter"/>
</dbReference>
<dbReference type="InterPro" id="IPR020843">
    <property type="entry name" value="ER"/>
</dbReference>
<dbReference type="GO" id="GO:0004312">
    <property type="term" value="F:fatty acid synthase activity"/>
    <property type="evidence" value="ECO:0007669"/>
    <property type="project" value="TreeGrafter"/>
</dbReference>
<dbReference type="InterPro" id="IPR013968">
    <property type="entry name" value="PKS_KR"/>
</dbReference>
<dbReference type="Gene3D" id="3.40.50.720">
    <property type="entry name" value="NAD(P)-binding Rossmann-like Domain"/>
    <property type="match status" value="1"/>
</dbReference>
<dbReference type="GO" id="GO:0016491">
    <property type="term" value="F:oxidoreductase activity"/>
    <property type="evidence" value="ECO:0007669"/>
    <property type="project" value="UniProtKB-KW"/>
</dbReference>
<dbReference type="Gene3D" id="3.90.180.10">
    <property type="entry name" value="Medium-chain alcohol dehydrogenases, catalytic domain"/>
    <property type="match status" value="1"/>
</dbReference>
<dbReference type="SUPFAM" id="SSF51735">
    <property type="entry name" value="NAD(P)-binding Rossmann-fold domains"/>
    <property type="match status" value="2"/>
</dbReference>
<feature type="active site" description="Proton acceptor; for dehydratase activity" evidence="8">
    <location>
        <position position="879"/>
    </location>
</feature>
<dbReference type="Pfam" id="PF08659">
    <property type="entry name" value="KR"/>
    <property type="match status" value="1"/>
</dbReference>
<dbReference type="Pfam" id="PF08242">
    <property type="entry name" value="Methyltransf_12"/>
    <property type="match status" value="1"/>
</dbReference>
<dbReference type="InterPro" id="IPR032821">
    <property type="entry name" value="PKS_assoc"/>
</dbReference>
<dbReference type="InterPro" id="IPR014030">
    <property type="entry name" value="Ketoacyl_synth_N"/>
</dbReference>
<dbReference type="FunFam" id="3.40.50.720:FF:000209">
    <property type="entry name" value="Polyketide synthase Pks12"/>
    <property type="match status" value="1"/>
</dbReference>
<evidence type="ECO:0000256" key="8">
    <source>
        <dbReference type="PROSITE-ProRule" id="PRU01363"/>
    </source>
</evidence>
<dbReference type="Pfam" id="PF08240">
    <property type="entry name" value="ADH_N"/>
    <property type="match status" value="1"/>
</dbReference>
<dbReference type="InterPro" id="IPR016035">
    <property type="entry name" value="Acyl_Trfase/lysoPLipase"/>
</dbReference>
<evidence type="ECO:0000256" key="5">
    <source>
        <dbReference type="ARBA" id="ARBA00023002"/>
    </source>
</evidence>
<dbReference type="CDD" id="cd00833">
    <property type="entry name" value="PKS"/>
    <property type="match status" value="1"/>
</dbReference>
<dbReference type="SMART" id="SM00829">
    <property type="entry name" value="PKS_ER"/>
    <property type="match status" value="1"/>
</dbReference>
<dbReference type="Gene3D" id="3.40.47.10">
    <property type="match status" value="3"/>
</dbReference>
<comment type="caution">
    <text evidence="11">The sequence shown here is derived from an EMBL/GenBank/DDBJ whole genome shotgun (WGS) entry which is preliminary data.</text>
</comment>
<dbReference type="InterPro" id="IPR036736">
    <property type="entry name" value="ACP-like_sf"/>
</dbReference>
<dbReference type="PANTHER" id="PTHR43775">
    <property type="entry name" value="FATTY ACID SYNTHASE"/>
    <property type="match status" value="1"/>
</dbReference>
<dbReference type="PANTHER" id="PTHR43775:SF29">
    <property type="entry name" value="ASPERFURANONE POLYKETIDE SYNTHASE AFOG-RELATED"/>
    <property type="match status" value="1"/>
</dbReference>
<dbReference type="CDD" id="cd02440">
    <property type="entry name" value="AdoMet_MTases"/>
    <property type="match status" value="1"/>
</dbReference>
<dbReference type="InterPro" id="IPR013154">
    <property type="entry name" value="ADH-like_N"/>
</dbReference>
<evidence type="ECO:0000256" key="4">
    <source>
        <dbReference type="ARBA" id="ARBA00022857"/>
    </source>
</evidence>
<feature type="region of interest" description="N-terminal hotdog fold" evidence="8">
    <location>
        <begin position="847"/>
        <end position="979"/>
    </location>
</feature>
<dbReference type="InterPro" id="IPR042104">
    <property type="entry name" value="PKS_dehydratase_sf"/>
</dbReference>
<feature type="domain" description="PKS/mFAS DH" evidence="10">
    <location>
        <begin position="847"/>
        <end position="1160"/>
    </location>
</feature>
<dbReference type="PROSITE" id="PS00606">
    <property type="entry name" value="KS3_1"/>
    <property type="match status" value="1"/>
</dbReference>
<dbReference type="InterPro" id="IPR050091">
    <property type="entry name" value="PKS_NRPS_Biosynth_Enz"/>
</dbReference>
<accession>A0AAN6M064</accession>
<dbReference type="InterPro" id="IPR049552">
    <property type="entry name" value="PKS_DH_N"/>
</dbReference>
<dbReference type="SMART" id="SM00827">
    <property type="entry name" value="PKS_AT"/>
    <property type="match status" value="1"/>
</dbReference>
<feature type="active site" description="Proton donor; for dehydratase activity" evidence="8">
    <location>
        <position position="1070"/>
    </location>
</feature>
<feature type="domain" description="Ketosynthase family 3 (KS3)" evidence="9">
    <location>
        <begin position="9"/>
        <end position="320"/>
    </location>
</feature>
<dbReference type="GO" id="GO:0006633">
    <property type="term" value="P:fatty acid biosynthetic process"/>
    <property type="evidence" value="ECO:0007669"/>
    <property type="project" value="InterPro"/>
</dbReference>
<keyword evidence="4" id="KW-0521">NADP</keyword>
<dbReference type="PROSITE" id="PS52019">
    <property type="entry name" value="PKS_MFAS_DH"/>
    <property type="match status" value="1"/>
</dbReference>
<dbReference type="Pfam" id="PF00550">
    <property type="entry name" value="PP-binding"/>
    <property type="match status" value="1"/>
</dbReference>
<dbReference type="InterPro" id="IPR009081">
    <property type="entry name" value="PP-bd_ACP"/>
</dbReference>
<dbReference type="InterPro" id="IPR049900">
    <property type="entry name" value="PKS_mFAS_DH"/>
</dbReference>
<dbReference type="InterPro" id="IPR036291">
    <property type="entry name" value="NAD(P)-bd_dom_sf"/>
</dbReference>
<dbReference type="Pfam" id="PF16197">
    <property type="entry name" value="KAsynt_C_assoc"/>
    <property type="match status" value="1"/>
</dbReference>
<dbReference type="InterPro" id="IPR056501">
    <property type="entry name" value="NAD-bd_HRPKS_sdrA"/>
</dbReference>
<dbReference type="CDD" id="cd05195">
    <property type="entry name" value="enoyl_red"/>
    <property type="match status" value="1"/>
</dbReference>
<name>A0AAN6M064_9PLEO</name>
<dbReference type="InterPro" id="IPR014043">
    <property type="entry name" value="Acyl_transferase_dom"/>
</dbReference>
<dbReference type="InterPro" id="IPR029063">
    <property type="entry name" value="SAM-dependent_MTases_sf"/>
</dbReference>
<evidence type="ECO:0000313" key="11">
    <source>
        <dbReference type="EMBL" id="KAK3209893.1"/>
    </source>
</evidence>
<evidence type="ECO:0000256" key="2">
    <source>
        <dbReference type="ARBA" id="ARBA00022553"/>
    </source>
</evidence>
<evidence type="ECO:0000259" key="10">
    <source>
        <dbReference type="PROSITE" id="PS52019"/>
    </source>
</evidence>
<dbReference type="SUPFAM" id="SSF55048">
    <property type="entry name" value="Probable ACP-binding domain of malonyl-CoA ACP transacylase"/>
    <property type="match status" value="1"/>
</dbReference>
<dbReference type="InterPro" id="IPR049551">
    <property type="entry name" value="PKS_DH_C"/>
</dbReference>
<evidence type="ECO:0000256" key="3">
    <source>
        <dbReference type="ARBA" id="ARBA00022679"/>
    </source>
</evidence>
<dbReference type="InterPro" id="IPR020807">
    <property type="entry name" value="PKS_DH"/>
</dbReference>
<dbReference type="InterPro" id="IPR013217">
    <property type="entry name" value="Methyltransf_12"/>
</dbReference>
<gene>
    <name evidence="11" type="ORF">GRF29_44g923525</name>
</gene>
<evidence type="ECO:0000256" key="7">
    <source>
        <dbReference type="ARBA" id="ARBA00023315"/>
    </source>
</evidence>